<dbReference type="KEGG" id="ske:Sked_26740"/>
<keyword evidence="3" id="KW-0813">Transport</keyword>
<dbReference type="InterPro" id="IPR051313">
    <property type="entry name" value="Bact_iron-sidero_bind"/>
</dbReference>
<dbReference type="PROSITE" id="PS50983">
    <property type="entry name" value="FE_B12_PBP"/>
    <property type="match status" value="1"/>
</dbReference>
<dbReference type="AlphaFoldDB" id="D1BKV1"/>
<dbReference type="GO" id="GO:1901678">
    <property type="term" value="P:iron coordination entity transport"/>
    <property type="evidence" value="ECO:0007669"/>
    <property type="project" value="UniProtKB-ARBA"/>
</dbReference>
<evidence type="ECO:0000256" key="3">
    <source>
        <dbReference type="ARBA" id="ARBA00022448"/>
    </source>
</evidence>
<dbReference type="Pfam" id="PF01497">
    <property type="entry name" value="Peripla_BP_2"/>
    <property type="match status" value="1"/>
</dbReference>
<dbReference type="GO" id="GO:0030288">
    <property type="term" value="C:outer membrane-bounded periplasmic space"/>
    <property type="evidence" value="ECO:0007669"/>
    <property type="project" value="TreeGrafter"/>
</dbReference>
<dbReference type="PANTHER" id="PTHR30532">
    <property type="entry name" value="IRON III DICITRATE-BINDING PERIPLASMIC PROTEIN"/>
    <property type="match status" value="1"/>
</dbReference>
<gene>
    <name evidence="7" type="ordered locus">Sked_26740</name>
</gene>
<dbReference type="Gene3D" id="3.40.50.1980">
    <property type="entry name" value="Nitrogenase molybdenum iron protein domain"/>
    <property type="match status" value="2"/>
</dbReference>
<feature type="signal peptide" evidence="5">
    <location>
        <begin position="1"/>
        <end position="36"/>
    </location>
</feature>
<reference evidence="7 8" key="1">
    <citation type="journal article" date="2009" name="Stand. Genomic Sci.">
        <title>Complete genome sequence of Sanguibacter keddieii type strain (ST-74).</title>
        <authorList>
            <person name="Ivanova N."/>
            <person name="Sikorski J."/>
            <person name="Sims D."/>
            <person name="Brettin T."/>
            <person name="Detter J.C."/>
            <person name="Han C."/>
            <person name="Lapidus A."/>
            <person name="Copeland A."/>
            <person name="Glavina Del Rio T."/>
            <person name="Nolan M."/>
            <person name="Chen F."/>
            <person name="Lucas S."/>
            <person name="Tice H."/>
            <person name="Cheng J.F."/>
            <person name="Bruce D."/>
            <person name="Goodwin L."/>
            <person name="Pitluck S."/>
            <person name="Pati A."/>
            <person name="Mavromatis K."/>
            <person name="Chen A."/>
            <person name="Palaniappan K."/>
            <person name="D'haeseleer P."/>
            <person name="Chain P."/>
            <person name="Bristow J."/>
            <person name="Eisen J.A."/>
            <person name="Markowitz V."/>
            <person name="Hugenholtz P."/>
            <person name="Goker M."/>
            <person name="Pukall R."/>
            <person name="Klenk H.P."/>
            <person name="Kyrpides N.C."/>
        </authorList>
    </citation>
    <scope>NUCLEOTIDE SEQUENCE [LARGE SCALE GENOMIC DNA]</scope>
    <source>
        <strain evidence="8">ATCC 51767 / DSM 10542 / NCFB 3025 / ST-74</strain>
    </source>
</reference>
<evidence type="ECO:0000256" key="1">
    <source>
        <dbReference type="ARBA" id="ARBA00004196"/>
    </source>
</evidence>
<feature type="domain" description="Fe/B12 periplasmic-binding" evidence="6">
    <location>
        <begin position="68"/>
        <end position="341"/>
    </location>
</feature>
<comment type="subcellular location">
    <subcellularLocation>
        <location evidence="1">Cell envelope</location>
    </subcellularLocation>
</comment>
<sequence>MPLSPTRLTRRSRVRATAGFAVAALTLAGCSTTTEATTSAAGGAGASAQTVTVEDYFGDVEIPAEPLRVVAADPISLSLMLSLDVEPVAASFNPLAAPAHLGDLSAIENIAGADGGFAPDLEKILAQDPDLVVVVAGYDGEGDEAWNKETYDRIAATGIPTYGFAYDDGVSIDDVASGVSSVASALGKTDEGDALMAALDERMAALTERVDAAGLDVLPVSAVRLSADGAYSIRVGTGESIAFRGAGLSQPEGQQDPTAFRIDLSAENLDLLDSADTLFVYTDDGAETEKDTITSSPLWPTLAAVREDRVHWVDASVWNASDPIALNMILDDIETMFVEPGEQQAAG</sequence>
<comment type="similarity">
    <text evidence="2">Belongs to the bacterial solute-binding protein 8 family.</text>
</comment>
<dbReference type="PANTHER" id="PTHR30532:SF1">
    <property type="entry name" value="IRON(3+)-HYDROXAMATE-BINDING PROTEIN FHUD"/>
    <property type="match status" value="1"/>
</dbReference>
<evidence type="ECO:0000313" key="8">
    <source>
        <dbReference type="Proteomes" id="UP000000322"/>
    </source>
</evidence>
<dbReference type="RefSeq" id="WP_012867647.1">
    <property type="nucleotide sequence ID" value="NC_013521.1"/>
</dbReference>
<dbReference type="InterPro" id="IPR002491">
    <property type="entry name" value="ABC_transptr_periplasmic_BD"/>
</dbReference>
<evidence type="ECO:0000256" key="4">
    <source>
        <dbReference type="ARBA" id="ARBA00022729"/>
    </source>
</evidence>
<dbReference type="eggNOG" id="COG0614">
    <property type="taxonomic scope" value="Bacteria"/>
</dbReference>
<evidence type="ECO:0000256" key="5">
    <source>
        <dbReference type="SAM" id="SignalP"/>
    </source>
</evidence>
<dbReference type="SUPFAM" id="SSF53807">
    <property type="entry name" value="Helical backbone' metal receptor"/>
    <property type="match status" value="1"/>
</dbReference>
<dbReference type="OrthoDB" id="9793175at2"/>
<dbReference type="STRING" id="446469.Sked_26740"/>
<dbReference type="Proteomes" id="UP000000322">
    <property type="component" value="Chromosome"/>
</dbReference>
<protein>
    <submittedName>
        <fullName evidence="7">ABC-type Fe3+-hydroxamate transport system, periplasmic component</fullName>
    </submittedName>
</protein>
<accession>D1BKV1</accession>
<keyword evidence="8" id="KW-1185">Reference proteome</keyword>
<dbReference type="HOGENOM" id="CLU_038034_4_0_11"/>
<evidence type="ECO:0000256" key="2">
    <source>
        <dbReference type="ARBA" id="ARBA00008814"/>
    </source>
</evidence>
<evidence type="ECO:0000259" key="6">
    <source>
        <dbReference type="PROSITE" id="PS50983"/>
    </source>
</evidence>
<evidence type="ECO:0000313" key="7">
    <source>
        <dbReference type="EMBL" id="ACZ22578.1"/>
    </source>
</evidence>
<dbReference type="PROSITE" id="PS51257">
    <property type="entry name" value="PROKAR_LIPOPROTEIN"/>
    <property type="match status" value="1"/>
</dbReference>
<feature type="chain" id="PRO_5003020769" evidence="5">
    <location>
        <begin position="37"/>
        <end position="347"/>
    </location>
</feature>
<name>D1BKV1_SANKS</name>
<dbReference type="EMBL" id="CP001819">
    <property type="protein sequence ID" value="ACZ22578.1"/>
    <property type="molecule type" value="Genomic_DNA"/>
</dbReference>
<keyword evidence="4 5" id="KW-0732">Signal</keyword>
<proteinExistence type="inferred from homology"/>
<organism evidence="7 8">
    <name type="scientific">Sanguibacter keddieii (strain ATCC 51767 / DSM 10542 / NCFB 3025 / ST-74)</name>
    <dbReference type="NCBI Taxonomy" id="446469"/>
    <lineage>
        <taxon>Bacteria</taxon>
        <taxon>Bacillati</taxon>
        <taxon>Actinomycetota</taxon>
        <taxon>Actinomycetes</taxon>
        <taxon>Micrococcales</taxon>
        <taxon>Sanguibacteraceae</taxon>
        <taxon>Sanguibacter</taxon>
    </lineage>
</organism>